<evidence type="ECO:0000256" key="1">
    <source>
        <dbReference type="ARBA" id="ARBA00022630"/>
    </source>
</evidence>
<keyword evidence="2" id="KW-0288">FMN</keyword>
<dbReference type="EMBL" id="JAUTWS010000029">
    <property type="protein sequence ID" value="MDO9711452.1"/>
    <property type="molecule type" value="Genomic_DNA"/>
</dbReference>
<feature type="domain" description="Luciferase-like" evidence="5">
    <location>
        <begin position="29"/>
        <end position="353"/>
    </location>
</feature>
<evidence type="ECO:0000256" key="3">
    <source>
        <dbReference type="ARBA" id="ARBA00023002"/>
    </source>
</evidence>
<accession>A0ABT9E5J7</accession>
<reference evidence="6 7" key="1">
    <citation type="submission" date="2023-08" db="EMBL/GenBank/DDBJ databases">
        <title>The draft genome sequence of Paracraurococcus sp. LOR1-02.</title>
        <authorList>
            <person name="Kingkaew E."/>
            <person name="Tanasupawat S."/>
        </authorList>
    </citation>
    <scope>NUCLEOTIDE SEQUENCE [LARGE SCALE GENOMIC DNA]</scope>
    <source>
        <strain evidence="6 7">LOR1-02</strain>
    </source>
</reference>
<keyword evidence="3 6" id="KW-0560">Oxidoreductase</keyword>
<gene>
    <name evidence="6" type="ORF">Q7A36_24100</name>
</gene>
<dbReference type="CDD" id="cd01094">
    <property type="entry name" value="Alkanesulfonate_monoxygenase"/>
    <property type="match status" value="1"/>
</dbReference>
<dbReference type="EC" id="1.-.-.-" evidence="6"/>
<dbReference type="InterPro" id="IPR036661">
    <property type="entry name" value="Luciferase-like_sf"/>
</dbReference>
<evidence type="ECO:0000259" key="5">
    <source>
        <dbReference type="Pfam" id="PF00296"/>
    </source>
</evidence>
<dbReference type="InterPro" id="IPR011251">
    <property type="entry name" value="Luciferase-like_dom"/>
</dbReference>
<keyword evidence="7" id="KW-1185">Reference proteome</keyword>
<evidence type="ECO:0000313" key="6">
    <source>
        <dbReference type="EMBL" id="MDO9711452.1"/>
    </source>
</evidence>
<sequence>MMATEARPGPADFADSPLARVLRQPLILGLFLPIQDGGWSTSTLPRTTTWTFDYNAQLTKRAEALGFDLVFGLAQWTSKGGYGGAMRYRETSLDSFMTVGALAAVTRRILLISTLHVLYGPWHPVHLAKFGATLDHISGGRWGVNVVTGYAAREPLMFGMVRIEHDLRYRMADEFVTLLERLWSETENLTVRGEWWQMEDAFITPKPRYGRPILVNATGSPAGIDYAVRHSDLVFITSPGGNQLADALESLPAHTATLRGEARKLGRSIRTILNPMVICRETEREVLAYRDAIVAAADAEATEGFAAHGRAGDAQAWRNQKRLNRPVGGNLHLVGTPEQIVDGFRKLRAAGCDGLQITFFDFAPDLEHFGAKVLPLLHQAGLRLAPETDA</sequence>
<name>A0ABT9E5J7_9PROT</name>
<dbReference type="Proteomes" id="UP001243009">
    <property type="component" value="Unassembled WGS sequence"/>
</dbReference>
<organism evidence="6 7">
    <name type="scientific">Paracraurococcus lichenis</name>
    <dbReference type="NCBI Taxonomy" id="3064888"/>
    <lineage>
        <taxon>Bacteria</taxon>
        <taxon>Pseudomonadati</taxon>
        <taxon>Pseudomonadota</taxon>
        <taxon>Alphaproteobacteria</taxon>
        <taxon>Acetobacterales</taxon>
        <taxon>Roseomonadaceae</taxon>
        <taxon>Paracraurococcus</taxon>
    </lineage>
</organism>
<comment type="caution">
    <text evidence="6">The sequence shown here is derived from an EMBL/GenBank/DDBJ whole genome shotgun (WGS) entry which is preliminary data.</text>
</comment>
<evidence type="ECO:0000256" key="2">
    <source>
        <dbReference type="ARBA" id="ARBA00022643"/>
    </source>
</evidence>
<dbReference type="SUPFAM" id="SSF51679">
    <property type="entry name" value="Bacterial luciferase-like"/>
    <property type="match status" value="1"/>
</dbReference>
<dbReference type="Pfam" id="PF00296">
    <property type="entry name" value="Bac_luciferase"/>
    <property type="match status" value="1"/>
</dbReference>
<keyword evidence="4" id="KW-0503">Monooxygenase</keyword>
<dbReference type="RefSeq" id="WP_305106311.1">
    <property type="nucleotide sequence ID" value="NZ_JAUTWS010000029.1"/>
</dbReference>
<keyword evidence="1" id="KW-0285">Flavoprotein</keyword>
<dbReference type="PANTHER" id="PTHR42847:SF4">
    <property type="entry name" value="ALKANESULFONATE MONOOXYGENASE-RELATED"/>
    <property type="match status" value="1"/>
</dbReference>
<proteinExistence type="predicted"/>
<dbReference type="PANTHER" id="PTHR42847">
    <property type="entry name" value="ALKANESULFONATE MONOOXYGENASE"/>
    <property type="match status" value="1"/>
</dbReference>
<evidence type="ECO:0000313" key="7">
    <source>
        <dbReference type="Proteomes" id="UP001243009"/>
    </source>
</evidence>
<dbReference type="GO" id="GO:0016491">
    <property type="term" value="F:oxidoreductase activity"/>
    <property type="evidence" value="ECO:0007669"/>
    <property type="project" value="UniProtKB-KW"/>
</dbReference>
<protein>
    <submittedName>
        <fullName evidence="6">LLM class flavin-dependent oxidoreductase</fullName>
        <ecNumber evidence="6">1.-.-.-</ecNumber>
    </submittedName>
</protein>
<dbReference type="Gene3D" id="3.20.20.30">
    <property type="entry name" value="Luciferase-like domain"/>
    <property type="match status" value="1"/>
</dbReference>
<dbReference type="InterPro" id="IPR050172">
    <property type="entry name" value="SsuD_RutA_monooxygenase"/>
</dbReference>
<evidence type="ECO:0000256" key="4">
    <source>
        <dbReference type="ARBA" id="ARBA00023033"/>
    </source>
</evidence>